<gene>
    <name evidence="1" type="ORF">PXEA_LOCUS20313</name>
</gene>
<comment type="caution">
    <text evidence="1">The sequence shown here is derived from an EMBL/GenBank/DDBJ whole genome shotgun (WGS) entry which is preliminary data.</text>
</comment>
<evidence type="ECO:0000313" key="1">
    <source>
        <dbReference type="EMBL" id="VEL26873.1"/>
    </source>
</evidence>
<organism evidence="1 2">
    <name type="scientific">Protopolystoma xenopodis</name>
    <dbReference type="NCBI Taxonomy" id="117903"/>
    <lineage>
        <taxon>Eukaryota</taxon>
        <taxon>Metazoa</taxon>
        <taxon>Spiralia</taxon>
        <taxon>Lophotrochozoa</taxon>
        <taxon>Platyhelminthes</taxon>
        <taxon>Monogenea</taxon>
        <taxon>Polyopisthocotylea</taxon>
        <taxon>Polystomatidea</taxon>
        <taxon>Polystomatidae</taxon>
        <taxon>Protopolystoma</taxon>
    </lineage>
</organism>
<sequence length="136" mass="15181">MGSANTNGSRLCDRWAVEQSAQIHIYPVKITLCRLALIPFTSSSIEPFKHSTKLGFSSPLLDTEIRSVCPLCRNRLAKTHPNNTSVMPTLFDESTMPLCRTRTDGKSCELTHHTTQQRVCAVVCLKQMKNGEMNIS</sequence>
<keyword evidence="2" id="KW-1185">Reference proteome</keyword>
<dbReference type="Proteomes" id="UP000784294">
    <property type="component" value="Unassembled WGS sequence"/>
</dbReference>
<dbReference type="EMBL" id="CAAALY010083340">
    <property type="protein sequence ID" value="VEL26873.1"/>
    <property type="molecule type" value="Genomic_DNA"/>
</dbReference>
<dbReference type="AlphaFoldDB" id="A0A3S5BJS9"/>
<name>A0A3S5BJS9_9PLAT</name>
<proteinExistence type="predicted"/>
<reference evidence="1" key="1">
    <citation type="submission" date="2018-11" db="EMBL/GenBank/DDBJ databases">
        <authorList>
            <consortium name="Pathogen Informatics"/>
        </authorList>
    </citation>
    <scope>NUCLEOTIDE SEQUENCE</scope>
</reference>
<evidence type="ECO:0000313" key="2">
    <source>
        <dbReference type="Proteomes" id="UP000784294"/>
    </source>
</evidence>
<protein>
    <submittedName>
        <fullName evidence="1">Uncharacterized protein</fullName>
    </submittedName>
</protein>
<accession>A0A3S5BJS9</accession>